<evidence type="ECO:0000256" key="2">
    <source>
        <dbReference type="ARBA" id="ARBA00022723"/>
    </source>
</evidence>
<dbReference type="GO" id="GO:0009313">
    <property type="term" value="P:oligosaccharide catabolic process"/>
    <property type="evidence" value="ECO:0007669"/>
    <property type="project" value="TreeGrafter"/>
</dbReference>
<dbReference type="GO" id="GO:0006013">
    <property type="term" value="P:mannose metabolic process"/>
    <property type="evidence" value="ECO:0007669"/>
    <property type="project" value="InterPro"/>
</dbReference>
<evidence type="ECO:0000256" key="3">
    <source>
        <dbReference type="ARBA" id="ARBA00022801"/>
    </source>
</evidence>
<gene>
    <name evidence="6" type="ORF">LCGC14_1620800</name>
</gene>
<dbReference type="InterPro" id="IPR011682">
    <property type="entry name" value="Glyco_hydro_38_C"/>
</dbReference>
<dbReference type="Gene3D" id="2.70.98.30">
    <property type="entry name" value="Golgi alpha-mannosidase II, domain 4"/>
    <property type="match status" value="1"/>
</dbReference>
<comment type="caution">
    <text evidence="6">The sequence shown here is derived from an EMBL/GenBank/DDBJ whole genome shotgun (WGS) entry which is preliminary data.</text>
</comment>
<dbReference type="SMART" id="SM00872">
    <property type="entry name" value="Alpha-mann_mid"/>
    <property type="match status" value="1"/>
</dbReference>
<keyword evidence="2" id="KW-0479">Metal-binding</keyword>
<dbReference type="Pfam" id="PF09261">
    <property type="entry name" value="Alpha-mann_mid"/>
    <property type="match status" value="1"/>
</dbReference>
<proteinExistence type="inferred from homology"/>
<dbReference type="InterPro" id="IPR013780">
    <property type="entry name" value="Glyco_hydro_b"/>
</dbReference>
<dbReference type="InterPro" id="IPR028995">
    <property type="entry name" value="Glyco_hydro_57/38_cen_sf"/>
</dbReference>
<dbReference type="SUPFAM" id="SSF74650">
    <property type="entry name" value="Galactose mutarotase-like"/>
    <property type="match status" value="1"/>
</dbReference>
<dbReference type="PANTHER" id="PTHR46017">
    <property type="entry name" value="ALPHA-MANNOSIDASE 2C1"/>
    <property type="match status" value="1"/>
</dbReference>
<dbReference type="GO" id="GO:0046872">
    <property type="term" value="F:metal ion binding"/>
    <property type="evidence" value="ECO:0007669"/>
    <property type="project" value="UniProtKB-KW"/>
</dbReference>
<dbReference type="Gene3D" id="2.60.40.1180">
    <property type="entry name" value="Golgi alpha-mannosidase II"/>
    <property type="match status" value="1"/>
</dbReference>
<dbReference type="AlphaFoldDB" id="A0A0F9I5S0"/>
<accession>A0A0F9I5S0</accession>
<evidence type="ECO:0000259" key="5">
    <source>
        <dbReference type="SMART" id="SM00872"/>
    </source>
</evidence>
<sequence>MAKLAHKIHLISLTHWDREWRFPFEETRMLLVEMIDGLLDLLDREPRYKHYHLDGHCILLEDYLEARPENRDRLFKHIRDGRILIGPWYTLPVTSMVGGESLIRNLLIGAEVCRQFGPRMTVGYTPAGYGQPSQIPQIFRNFGIDSAIFYRGISRRASPDAEYWWDGPDGSRVLGLRLGDYARANFFYFVYRPVVHDRDNSQMTHHWEDGGLPVRLCDGKSTTCYYVLEEAGGFHGENVADSLAKLDAEEISGTRTPYGLAMQCDDSVEPHEAEVDIIDRANEEFGAGSIVHSSLGEYVRLVRRHIADNDVELSVLTGEMRHTLHEGVWTDLLPDCLGNRPDIRQAHRRSELMLIRWAEPWAAIAWSLGREYPQFYLQRAWKLLLANQAHDSLNGGSMDWINHETAVRNEKIQTLAGGIRRRSIEEIVRRIDTSGASERDVFLVVFNPTPRSRSEIVRATVDFPEQWDVTSYRIFDPAGREVRFQEVSALPDKATFQRPSELPLRLPVRRHTIHLQADNLPAMGYRLYRIEAGGDYQHRHGSMVTGPATIENDLLRVTANANGSIDLLHKPTGKCYRQLNHFDDISEVGDPWTGGHSQIERRVLSLGANAEIEIIEDGPLSASIRTKIALPLPARSDANRRSSEYVDNTITSVYTLTKTGRRVDVSVTVDNRARDHLLRAIFPTGLTGAEHSFAETAYDVVRRDIHVPDTSDWREPMTGQQPSIAFVDVSDGATGLAVMHKGLIQYEVLDRPDRAIALTLMRAHQMRNLARIAEYTDQVDSQLLGAHEMSYALYPHAGLWSDGDVVAETRDYLLPSMAAQTGRCGAEPDEPLGPEHSFCRLDPIKLILGAMKRSEDGQALVLRVVNPGSGWEDAVVTL</sequence>
<feature type="domain" description="Glycoside hydrolase family 38 central" evidence="5">
    <location>
        <begin position="339"/>
        <end position="409"/>
    </location>
</feature>
<protein>
    <recommendedName>
        <fullName evidence="5">Glycoside hydrolase family 38 central domain-containing protein</fullName>
    </recommendedName>
</protein>
<evidence type="ECO:0000256" key="1">
    <source>
        <dbReference type="ARBA" id="ARBA00009792"/>
    </source>
</evidence>
<organism evidence="6">
    <name type="scientific">marine sediment metagenome</name>
    <dbReference type="NCBI Taxonomy" id="412755"/>
    <lineage>
        <taxon>unclassified sequences</taxon>
        <taxon>metagenomes</taxon>
        <taxon>ecological metagenomes</taxon>
    </lineage>
</organism>
<dbReference type="Pfam" id="PF01074">
    <property type="entry name" value="Glyco_hydro_38N"/>
    <property type="match status" value="1"/>
</dbReference>
<name>A0A0F9I5S0_9ZZZZ</name>
<dbReference type="SUPFAM" id="SSF88688">
    <property type="entry name" value="Families 57/38 glycoside transferase middle domain"/>
    <property type="match status" value="1"/>
</dbReference>
<dbReference type="InterPro" id="IPR027291">
    <property type="entry name" value="Glyco_hydro_38_N_sf"/>
</dbReference>
<keyword evidence="4" id="KW-0326">Glycosidase</keyword>
<dbReference type="InterPro" id="IPR037094">
    <property type="entry name" value="Glyco_hydro_38_cen_sf"/>
</dbReference>
<dbReference type="InterPro" id="IPR011013">
    <property type="entry name" value="Gal_mutarotase_sf_dom"/>
</dbReference>
<dbReference type="EMBL" id="LAZR01013240">
    <property type="protein sequence ID" value="KKM22882.1"/>
    <property type="molecule type" value="Genomic_DNA"/>
</dbReference>
<keyword evidence="3" id="KW-0378">Hydrolase</keyword>
<dbReference type="GO" id="GO:0004559">
    <property type="term" value="F:alpha-mannosidase activity"/>
    <property type="evidence" value="ECO:0007669"/>
    <property type="project" value="InterPro"/>
</dbReference>
<dbReference type="InterPro" id="IPR011330">
    <property type="entry name" value="Glyco_hydro/deAcase_b/a-brl"/>
</dbReference>
<dbReference type="GO" id="GO:0030246">
    <property type="term" value="F:carbohydrate binding"/>
    <property type="evidence" value="ECO:0007669"/>
    <property type="project" value="InterPro"/>
</dbReference>
<dbReference type="Gene3D" id="1.20.1270.50">
    <property type="entry name" value="Glycoside hydrolase family 38, central domain"/>
    <property type="match status" value="1"/>
</dbReference>
<dbReference type="Gene3D" id="3.20.110.10">
    <property type="entry name" value="Glycoside hydrolase 38, N terminal domain"/>
    <property type="match status" value="1"/>
</dbReference>
<dbReference type="Pfam" id="PF07748">
    <property type="entry name" value="Glyco_hydro_38C"/>
    <property type="match status" value="1"/>
</dbReference>
<reference evidence="6" key="1">
    <citation type="journal article" date="2015" name="Nature">
        <title>Complex archaea that bridge the gap between prokaryotes and eukaryotes.</title>
        <authorList>
            <person name="Spang A."/>
            <person name="Saw J.H."/>
            <person name="Jorgensen S.L."/>
            <person name="Zaremba-Niedzwiedzka K."/>
            <person name="Martijn J."/>
            <person name="Lind A.E."/>
            <person name="van Eijk R."/>
            <person name="Schleper C."/>
            <person name="Guy L."/>
            <person name="Ettema T.J."/>
        </authorList>
    </citation>
    <scope>NUCLEOTIDE SEQUENCE</scope>
</reference>
<dbReference type="PANTHER" id="PTHR46017:SF2">
    <property type="entry name" value="MANNOSYLGLYCERATE HYDROLASE"/>
    <property type="match status" value="1"/>
</dbReference>
<evidence type="ECO:0000313" key="6">
    <source>
        <dbReference type="EMBL" id="KKM22882.1"/>
    </source>
</evidence>
<comment type="similarity">
    <text evidence="1">Belongs to the glycosyl hydrolase 38 family.</text>
</comment>
<dbReference type="InterPro" id="IPR000602">
    <property type="entry name" value="Glyco_hydro_38_N"/>
</dbReference>
<dbReference type="SUPFAM" id="SSF88713">
    <property type="entry name" value="Glycoside hydrolase/deacetylase"/>
    <property type="match status" value="1"/>
</dbReference>
<evidence type="ECO:0000256" key="4">
    <source>
        <dbReference type="ARBA" id="ARBA00023295"/>
    </source>
</evidence>
<feature type="non-terminal residue" evidence="6">
    <location>
        <position position="878"/>
    </location>
</feature>
<dbReference type="InterPro" id="IPR015341">
    <property type="entry name" value="Glyco_hydro_38_cen"/>
</dbReference>